<dbReference type="NCBIfam" id="TIGR00253">
    <property type="entry name" value="RNA_bind_YhbY"/>
    <property type="match status" value="1"/>
</dbReference>
<keyword evidence="5" id="KW-1185">Reference proteome</keyword>
<dbReference type="SMART" id="SM01103">
    <property type="entry name" value="CRS1_YhbY"/>
    <property type="match status" value="1"/>
</dbReference>
<dbReference type="AlphaFoldDB" id="A0AAE3KBI9"/>
<evidence type="ECO:0000259" key="3">
    <source>
        <dbReference type="PROSITE" id="PS51295"/>
    </source>
</evidence>
<evidence type="ECO:0000256" key="2">
    <source>
        <dbReference type="PROSITE-ProRule" id="PRU00626"/>
    </source>
</evidence>
<dbReference type="InterPro" id="IPR017924">
    <property type="entry name" value="RNA-binding_YhbY"/>
</dbReference>
<gene>
    <name evidence="4" type="ORF">J2T57_001859</name>
</gene>
<comment type="caution">
    <text evidence="4">The sequence shown here is derived from an EMBL/GenBank/DDBJ whole genome shotgun (WGS) entry which is preliminary data.</text>
</comment>
<evidence type="ECO:0000313" key="5">
    <source>
        <dbReference type="Proteomes" id="UP001205843"/>
    </source>
</evidence>
<dbReference type="InterPro" id="IPR035920">
    <property type="entry name" value="YhbY-like_sf"/>
</dbReference>
<dbReference type="PROSITE" id="PS51295">
    <property type="entry name" value="CRM"/>
    <property type="match status" value="1"/>
</dbReference>
<keyword evidence="1 2" id="KW-0694">RNA-binding</keyword>
<name>A0AAE3KBI9_9GAMM</name>
<dbReference type="GO" id="GO:0003723">
    <property type="term" value="F:RNA binding"/>
    <property type="evidence" value="ECO:0007669"/>
    <property type="project" value="UniProtKB-UniRule"/>
</dbReference>
<organism evidence="4 5">
    <name type="scientific">Natronocella acetinitrilica</name>
    <dbReference type="NCBI Taxonomy" id="414046"/>
    <lineage>
        <taxon>Bacteria</taxon>
        <taxon>Pseudomonadati</taxon>
        <taxon>Pseudomonadota</taxon>
        <taxon>Gammaproteobacteria</taxon>
        <taxon>Chromatiales</taxon>
        <taxon>Ectothiorhodospiraceae</taxon>
        <taxon>Natronocella</taxon>
    </lineage>
</organism>
<evidence type="ECO:0000256" key="1">
    <source>
        <dbReference type="ARBA" id="ARBA00022884"/>
    </source>
</evidence>
<sequence length="100" mass="11369">MRQLTDEQKLHLRRLGHALKPVVLMGNAGLTDNVMAEIDQALDDHELIKVKVVADDREQRRAHIETICLKADASLVQAVGKIALLFRRSRIEKKRRLALP</sequence>
<dbReference type="Proteomes" id="UP001205843">
    <property type="component" value="Unassembled WGS sequence"/>
</dbReference>
<dbReference type="Pfam" id="PF01985">
    <property type="entry name" value="CRS1_YhbY"/>
    <property type="match status" value="1"/>
</dbReference>
<dbReference type="RefSeq" id="WP_253477021.1">
    <property type="nucleotide sequence ID" value="NZ_JALJXV010000004.1"/>
</dbReference>
<evidence type="ECO:0000313" key="4">
    <source>
        <dbReference type="EMBL" id="MCP1674721.1"/>
    </source>
</evidence>
<dbReference type="EMBL" id="JALJXV010000004">
    <property type="protein sequence ID" value="MCP1674721.1"/>
    <property type="molecule type" value="Genomic_DNA"/>
</dbReference>
<protein>
    <submittedName>
        <fullName evidence="4">RNA-binding protein</fullName>
    </submittedName>
</protein>
<dbReference type="InterPro" id="IPR051925">
    <property type="entry name" value="RNA-binding_domain"/>
</dbReference>
<dbReference type="Gene3D" id="3.30.110.60">
    <property type="entry name" value="YhbY-like"/>
    <property type="match status" value="1"/>
</dbReference>
<accession>A0AAE3KBI9</accession>
<dbReference type="SUPFAM" id="SSF75471">
    <property type="entry name" value="YhbY-like"/>
    <property type="match status" value="1"/>
</dbReference>
<feature type="domain" description="CRM" evidence="3">
    <location>
        <begin position="2"/>
        <end position="98"/>
    </location>
</feature>
<reference evidence="4" key="1">
    <citation type="submission" date="2022-03" db="EMBL/GenBank/DDBJ databases">
        <title>Genomic Encyclopedia of Type Strains, Phase III (KMG-III): the genomes of soil and plant-associated and newly described type strains.</title>
        <authorList>
            <person name="Whitman W."/>
        </authorList>
    </citation>
    <scope>NUCLEOTIDE SEQUENCE</scope>
    <source>
        <strain evidence="4">ANL 6-2</strain>
    </source>
</reference>
<dbReference type="InterPro" id="IPR001890">
    <property type="entry name" value="RNA-binding_CRM"/>
</dbReference>
<proteinExistence type="predicted"/>
<dbReference type="PANTHER" id="PTHR40065:SF3">
    <property type="entry name" value="RNA-BINDING PROTEIN YHBY"/>
    <property type="match status" value="1"/>
</dbReference>
<dbReference type="PANTHER" id="PTHR40065">
    <property type="entry name" value="RNA-BINDING PROTEIN YHBY"/>
    <property type="match status" value="1"/>
</dbReference>